<evidence type="ECO:0000259" key="5">
    <source>
        <dbReference type="PROSITE" id="PS51795"/>
    </source>
</evidence>
<dbReference type="PANTHER" id="PTHR47208:SF1">
    <property type="entry name" value="OS02G0174800 PROTEIN"/>
    <property type="match status" value="1"/>
</dbReference>
<dbReference type="InterPro" id="IPR044604">
    <property type="entry name" value="FLZ12/13/14"/>
</dbReference>
<evidence type="ECO:0000313" key="6">
    <source>
        <dbReference type="EMBL" id="KAG8376333.1"/>
    </source>
</evidence>
<dbReference type="AlphaFoldDB" id="A0AAV6X1D1"/>
<protein>
    <recommendedName>
        <fullName evidence="5">FLZ-type domain-containing protein</fullName>
    </recommendedName>
</protein>
<reference evidence="6" key="1">
    <citation type="submission" date="2019-10" db="EMBL/GenBank/DDBJ databases">
        <authorList>
            <person name="Zhang R."/>
            <person name="Pan Y."/>
            <person name="Wang J."/>
            <person name="Ma R."/>
            <person name="Yu S."/>
        </authorList>
    </citation>
    <scope>NUCLEOTIDE SEQUENCE</scope>
    <source>
        <strain evidence="6">LA-IB0</strain>
        <tissue evidence="6">Leaf</tissue>
    </source>
</reference>
<dbReference type="PANTHER" id="PTHR47208">
    <property type="entry name" value="OS02G0174800 PROTEIN"/>
    <property type="match status" value="1"/>
</dbReference>
<dbReference type="Proteomes" id="UP000826271">
    <property type="component" value="Unassembled WGS sequence"/>
</dbReference>
<feature type="domain" description="FLZ-type" evidence="5">
    <location>
        <begin position="152"/>
        <end position="195"/>
    </location>
</feature>
<dbReference type="Pfam" id="PF04570">
    <property type="entry name" value="zf-FLZ"/>
    <property type="match status" value="1"/>
</dbReference>
<sequence>MAEMEWNKKKLYINLSFLNLTDSTKAQKSAKSFEEPNGVVGLGILAALTDAHRRDSISPSSKPIQIISNKNFSENNSSNKKLEEMELCEEYTCVISHVGENIVKKREYFEADGSVSVVTGNYGGFEAVSDSSLSCGGGGGGGGEAAIFTIADFLSSCFLCQKMLHGLDIFMYRGEKAFCSTECRHRQISIDEKKEMRRSGVRKQKEYSVSPCSGTSQFLAGVAAA</sequence>
<evidence type="ECO:0000313" key="7">
    <source>
        <dbReference type="Proteomes" id="UP000826271"/>
    </source>
</evidence>
<feature type="zinc finger region" description="FLZ-type" evidence="4">
    <location>
        <begin position="152"/>
        <end position="195"/>
    </location>
</feature>
<comment type="caution">
    <text evidence="6">The sequence shown here is derived from an EMBL/GenBank/DDBJ whole genome shotgun (WGS) entry which is preliminary data.</text>
</comment>
<keyword evidence="7" id="KW-1185">Reference proteome</keyword>
<dbReference type="GO" id="GO:0008270">
    <property type="term" value="F:zinc ion binding"/>
    <property type="evidence" value="ECO:0007669"/>
    <property type="project" value="UniProtKB-KW"/>
</dbReference>
<keyword evidence="2" id="KW-0479">Metal-binding</keyword>
<evidence type="ECO:0000256" key="2">
    <source>
        <dbReference type="ARBA" id="ARBA00022723"/>
    </source>
</evidence>
<proteinExistence type="inferred from homology"/>
<accession>A0AAV6X1D1</accession>
<keyword evidence="3" id="KW-0862">Zinc</keyword>
<dbReference type="PROSITE" id="PS51795">
    <property type="entry name" value="ZF_FLZ"/>
    <property type="match status" value="1"/>
</dbReference>
<evidence type="ECO:0000256" key="3">
    <source>
        <dbReference type="ARBA" id="ARBA00022771"/>
    </source>
</evidence>
<evidence type="ECO:0000256" key="4">
    <source>
        <dbReference type="PROSITE-ProRule" id="PRU01131"/>
    </source>
</evidence>
<name>A0AAV6X1D1_9LAMI</name>
<evidence type="ECO:0000256" key="1">
    <source>
        <dbReference type="ARBA" id="ARBA00009374"/>
    </source>
</evidence>
<organism evidence="6 7">
    <name type="scientific">Buddleja alternifolia</name>
    <dbReference type="NCBI Taxonomy" id="168488"/>
    <lineage>
        <taxon>Eukaryota</taxon>
        <taxon>Viridiplantae</taxon>
        <taxon>Streptophyta</taxon>
        <taxon>Embryophyta</taxon>
        <taxon>Tracheophyta</taxon>
        <taxon>Spermatophyta</taxon>
        <taxon>Magnoliopsida</taxon>
        <taxon>eudicotyledons</taxon>
        <taxon>Gunneridae</taxon>
        <taxon>Pentapetalae</taxon>
        <taxon>asterids</taxon>
        <taxon>lamiids</taxon>
        <taxon>Lamiales</taxon>
        <taxon>Scrophulariaceae</taxon>
        <taxon>Buddlejeae</taxon>
        <taxon>Buddleja</taxon>
    </lineage>
</organism>
<dbReference type="EMBL" id="WHWC01000009">
    <property type="protein sequence ID" value="KAG8376333.1"/>
    <property type="molecule type" value="Genomic_DNA"/>
</dbReference>
<dbReference type="InterPro" id="IPR007650">
    <property type="entry name" value="Zf-FLZ_dom"/>
</dbReference>
<comment type="similarity">
    <text evidence="1">Belongs to the FLZ family.</text>
</comment>
<keyword evidence="3" id="KW-0863">Zinc-finger</keyword>
<gene>
    <name evidence="6" type="ORF">BUALT_Bualt09G0052300</name>
</gene>